<dbReference type="PROSITE" id="PS00902">
    <property type="entry name" value="GLUTAMATE_5_KINASE"/>
    <property type="match status" value="1"/>
</dbReference>
<evidence type="ECO:0000256" key="5">
    <source>
        <dbReference type="ARBA" id="ARBA00022741"/>
    </source>
</evidence>
<dbReference type="GO" id="GO:0005524">
    <property type="term" value="F:ATP binding"/>
    <property type="evidence" value="ECO:0007669"/>
    <property type="project" value="UniProtKB-KW"/>
</dbReference>
<dbReference type="GO" id="GO:0003723">
    <property type="term" value="F:RNA binding"/>
    <property type="evidence" value="ECO:0007669"/>
    <property type="project" value="InterPro"/>
</dbReference>
<dbReference type="InterPro" id="IPR036393">
    <property type="entry name" value="AceGlu_kinase-like_sf"/>
</dbReference>
<evidence type="ECO:0000259" key="9">
    <source>
        <dbReference type="SMART" id="SM00359"/>
    </source>
</evidence>
<keyword evidence="7 8" id="KW-0067">ATP-binding</keyword>
<comment type="pathway">
    <text evidence="8">Amino-acid biosynthesis; L-proline biosynthesis; L-glutamate 5-semialdehyde from L-glutamate: step 1/2.</text>
</comment>
<comment type="catalytic activity">
    <reaction evidence="8">
        <text>L-glutamate + ATP = L-glutamyl 5-phosphate + ADP</text>
        <dbReference type="Rhea" id="RHEA:14877"/>
        <dbReference type="ChEBI" id="CHEBI:29985"/>
        <dbReference type="ChEBI" id="CHEBI:30616"/>
        <dbReference type="ChEBI" id="CHEBI:58274"/>
        <dbReference type="ChEBI" id="CHEBI:456216"/>
        <dbReference type="EC" id="2.7.2.11"/>
    </reaction>
</comment>
<dbReference type="Gene3D" id="3.40.1160.10">
    <property type="entry name" value="Acetylglutamate kinase-like"/>
    <property type="match status" value="1"/>
</dbReference>
<dbReference type="InterPro" id="IPR005715">
    <property type="entry name" value="Glu_5kinase/COase_Synthase"/>
</dbReference>
<keyword evidence="3 8" id="KW-0641">Proline biosynthesis</keyword>
<dbReference type="Pfam" id="PF01472">
    <property type="entry name" value="PUA"/>
    <property type="match status" value="1"/>
</dbReference>
<dbReference type="InterPro" id="IPR041739">
    <property type="entry name" value="G5K_ProB"/>
</dbReference>
<reference evidence="10 11" key="1">
    <citation type="submission" date="2019-08" db="EMBL/GenBank/DDBJ databases">
        <authorList>
            <person name="Wang G."/>
            <person name="Xu Z."/>
        </authorList>
    </citation>
    <scope>NUCLEOTIDE SEQUENCE [LARGE SCALE GENOMIC DNA]</scope>
    <source>
        <strain evidence="10 11">ZX</strain>
    </source>
</reference>
<dbReference type="GO" id="GO:0005829">
    <property type="term" value="C:cytosol"/>
    <property type="evidence" value="ECO:0007669"/>
    <property type="project" value="TreeGrafter"/>
</dbReference>
<keyword evidence="4 8" id="KW-0808">Transferase</keyword>
<feature type="binding site" evidence="8">
    <location>
        <position position="62"/>
    </location>
    <ligand>
        <name>substrate</name>
    </ligand>
</feature>
<organism evidence="10 11">
    <name type="scientific">Sphingomonas montanisoli</name>
    <dbReference type="NCBI Taxonomy" id="2606412"/>
    <lineage>
        <taxon>Bacteria</taxon>
        <taxon>Pseudomonadati</taxon>
        <taxon>Pseudomonadota</taxon>
        <taxon>Alphaproteobacteria</taxon>
        <taxon>Sphingomonadales</taxon>
        <taxon>Sphingomonadaceae</taxon>
        <taxon>Sphingomonas</taxon>
    </lineage>
</organism>
<feature type="binding site" evidence="8">
    <location>
        <begin position="225"/>
        <end position="231"/>
    </location>
    <ligand>
        <name>ATP</name>
        <dbReference type="ChEBI" id="CHEBI:30616"/>
    </ligand>
</feature>
<evidence type="ECO:0000313" key="10">
    <source>
        <dbReference type="EMBL" id="TZG29339.1"/>
    </source>
</evidence>
<evidence type="ECO:0000313" key="11">
    <source>
        <dbReference type="Proteomes" id="UP000322077"/>
    </source>
</evidence>
<keyword evidence="1 8" id="KW-0963">Cytoplasm</keyword>
<dbReference type="Proteomes" id="UP000322077">
    <property type="component" value="Unassembled WGS sequence"/>
</dbReference>
<evidence type="ECO:0000256" key="7">
    <source>
        <dbReference type="ARBA" id="ARBA00022840"/>
    </source>
</evidence>
<dbReference type="GO" id="GO:0004349">
    <property type="term" value="F:glutamate 5-kinase activity"/>
    <property type="evidence" value="ECO:0007669"/>
    <property type="project" value="UniProtKB-UniRule"/>
</dbReference>
<dbReference type="PIRSF" id="PIRSF000729">
    <property type="entry name" value="GK"/>
    <property type="match status" value="1"/>
</dbReference>
<dbReference type="SUPFAM" id="SSF88697">
    <property type="entry name" value="PUA domain-like"/>
    <property type="match status" value="1"/>
</dbReference>
<comment type="function">
    <text evidence="8">Catalyzes the transfer of a phosphate group to glutamate to form L-glutamate 5-phosphate.</text>
</comment>
<feature type="domain" description="PUA" evidence="9">
    <location>
        <begin position="289"/>
        <end position="371"/>
    </location>
</feature>
<dbReference type="EC" id="2.7.2.11" evidence="8"/>
<dbReference type="InterPro" id="IPR001057">
    <property type="entry name" value="Glu/AcGlu_kinase"/>
</dbReference>
<dbReference type="SMART" id="SM00359">
    <property type="entry name" value="PUA"/>
    <property type="match status" value="1"/>
</dbReference>
<accession>A0A5D9CCD7</accession>
<dbReference type="InterPro" id="IPR001048">
    <property type="entry name" value="Asp/Glu/Uridylate_kinase"/>
</dbReference>
<dbReference type="AlphaFoldDB" id="A0A5D9CCD7"/>
<comment type="caution">
    <text evidence="10">The sequence shown here is derived from an EMBL/GenBank/DDBJ whole genome shotgun (WGS) entry which is preliminary data.</text>
</comment>
<feature type="binding site" evidence="8">
    <location>
        <position position="150"/>
    </location>
    <ligand>
        <name>substrate</name>
    </ligand>
</feature>
<sequence>MVADLNGATRFAPAACPRLVIKIGSALLVDPDGKVRRDWLEGVVADIAARHAAGQRIAVVSSGAIALGARRLKLPKGGRASLEDAQAAAATGQIALSHCWAELLGAKGLTAAQILVTLDDLEDRRRFLNAASTLDRLLSLGVVPVINENDSVATEEIRFGDNDRLAARIGQAADAQGVILLSDIDGLYTANPHRDPTAKLVPEVARIDAKIRAMADGGSASGMGSGGMISKLEAARIAQASGAHLAIISGKRDHPLAAYDADGRGTVFLGTKSGSARKAWLAGRLTAKGRIAVDAGAATALTSGRSLLSAGATGIEGRFARGDVINIVGPDGAVLARGLAEYDAADAAAIVGKRRDELEAILGYAPRSTMVHRDHMVLL</sequence>
<keyword evidence="11" id="KW-1185">Reference proteome</keyword>
<dbReference type="FunFam" id="3.40.1160.10:FF:000006">
    <property type="entry name" value="Glutamate 5-kinase"/>
    <property type="match status" value="1"/>
</dbReference>
<dbReference type="PANTHER" id="PTHR43654">
    <property type="entry name" value="GLUTAMATE 5-KINASE"/>
    <property type="match status" value="1"/>
</dbReference>
<protein>
    <recommendedName>
        <fullName evidence="8">Glutamate 5-kinase</fullName>
        <ecNumber evidence="8">2.7.2.11</ecNumber>
    </recommendedName>
    <alternativeName>
        <fullName evidence="8">Gamma-glutamyl kinase</fullName>
        <shortName evidence="8">GK</shortName>
    </alternativeName>
</protein>
<proteinExistence type="inferred from homology"/>
<comment type="similarity">
    <text evidence="8">Belongs to the glutamate 5-kinase family.</text>
</comment>
<feature type="binding site" evidence="8">
    <location>
        <begin position="182"/>
        <end position="183"/>
    </location>
    <ligand>
        <name>ATP</name>
        <dbReference type="ChEBI" id="CHEBI:30616"/>
    </ligand>
</feature>
<comment type="subcellular location">
    <subcellularLocation>
        <location evidence="8">Cytoplasm</location>
    </subcellularLocation>
</comment>
<keyword evidence="5 8" id="KW-0547">Nucleotide-binding</keyword>
<dbReference type="PROSITE" id="PS50890">
    <property type="entry name" value="PUA"/>
    <property type="match status" value="1"/>
</dbReference>
<evidence type="ECO:0000256" key="3">
    <source>
        <dbReference type="ARBA" id="ARBA00022650"/>
    </source>
</evidence>
<dbReference type="PANTHER" id="PTHR43654:SF1">
    <property type="entry name" value="ISOPENTENYL PHOSPHATE KINASE"/>
    <property type="match status" value="1"/>
</dbReference>
<dbReference type="InterPro" id="IPR002478">
    <property type="entry name" value="PUA"/>
</dbReference>
<dbReference type="EMBL" id="VTOU01000001">
    <property type="protein sequence ID" value="TZG29339.1"/>
    <property type="molecule type" value="Genomic_DNA"/>
</dbReference>
<dbReference type="Gene3D" id="2.30.130.10">
    <property type="entry name" value="PUA domain"/>
    <property type="match status" value="1"/>
</dbReference>
<dbReference type="InterPro" id="IPR019797">
    <property type="entry name" value="Glutamate_5-kinase_CS"/>
</dbReference>
<dbReference type="Pfam" id="PF00696">
    <property type="entry name" value="AA_kinase"/>
    <property type="match status" value="1"/>
</dbReference>
<dbReference type="GO" id="GO:0055129">
    <property type="term" value="P:L-proline biosynthetic process"/>
    <property type="evidence" value="ECO:0007669"/>
    <property type="project" value="UniProtKB-UniRule"/>
</dbReference>
<gene>
    <name evidence="8" type="primary">proB</name>
    <name evidence="10" type="ORF">FYJ91_04235</name>
</gene>
<dbReference type="InterPro" id="IPR036974">
    <property type="entry name" value="PUA_sf"/>
</dbReference>
<dbReference type="RefSeq" id="WP_149520997.1">
    <property type="nucleotide sequence ID" value="NZ_VTOU01000001.1"/>
</dbReference>
<dbReference type="CDD" id="cd04242">
    <property type="entry name" value="AAK_G5K_ProB"/>
    <property type="match status" value="1"/>
</dbReference>
<dbReference type="UniPathway" id="UPA00098">
    <property type="reaction ID" value="UER00359"/>
</dbReference>
<evidence type="ECO:0000256" key="6">
    <source>
        <dbReference type="ARBA" id="ARBA00022777"/>
    </source>
</evidence>
<feature type="binding site" evidence="8">
    <location>
        <position position="22"/>
    </location>
    <ligand>
        <name>ATP</name>
        <dbReference type="ChEBI" id="CHEBI:30616"/>
    </ligand>
</feature>
<evidence type="ECO:0000256" key="2">
    <source>
        <dbReference type="ARBA" id="ARBA00022605"/>
    </source>
</evidence>
<dbReference type="InterPro" id="IPR015947">
    <property type="entry name" value="PUA-like_sf"/>
</dbReference>
<feature type="binding site" evidence="8">
    <location>
        <position position="162"/>
    </location>
    <ligand>
        <name>substrate</name>
    </ligand>
</feature>
<name>A0A5D9CCD7_9SPHN</name>
<dbReference type="PRINTS" id="PR00474">
    <property type="entry name" value="GLU5KINASE"/>
</dbReference>
<dbReference type="CDD" id="cd21157">
    <property type="entry name" value="PUA_G5K"/>
    <property type="match status" value="1"/>
</dbReference>
<evidence type="ECO:0000256" key="4">
    <source>
        <dbReference type="ARBA" id="ARBA00022679"/>
    </source>
</evidence>
<dbReference type="NCBIfam" id="TIGR01027">
    <property type="entry name" value="proB"/>
    <property type="match status" value="1"/>
</dbReference>
<evidence type="ECO:0000256" key="1">
    <source>
        <dbReference type="ARBA" id="ARBA00022490"/>
    </source>
</evidence>
<dbReference type="HAMAP" id="MF_00456">
    <property type="entry name" value="ProB"/>
    <property type="match status" value="1"/>
</dbReference>
<dbReference type="InterPro" id="IPR011529">
    <property type="entry name" value="Glu_5kinase"/>
</dbReference>
<keyword evidence="2 8" id="KW-0028">Amino-acid biosynthesis</keyword>
<dbReference type="SUPFAM" id="SSF53633">
    <property type="entry name" value="Carbamate kinase-like"/>
    <property type="match status" value="1"/>
</dbReference>
<evidence type="ECO:0000256" key="8">
    <source>
        <dbReference type="HAMAP-Rule" id="MF_00456"/>
    </source>
</evidence>
<keyword evidence="6 8" id="KW-0418">Kinase</keyword>